<dbReference type="CDD" id="cd11296">
    <property type="entry name" value="O-FucT_like"/>
    <property type="match status" value="1"/>
</dbReference>
<dbReference type="AlphaFoldDB" id="A0A5C3LW05"/>
<protein>
    <recommendedName>
        <fullName evidence="8">GDP-fucose protein O-fucosyltransferase-domain-containing protein</fullName>
    </recommendedName>
</protein>
<evidence type="ECO:0000256" key="1">
    <source>
        <dbReference type="ARBA" id="ARBA00022679"/>
    </source>
</evidence>
<organism evidence="6 7">
    <name type="scientific">Crucibulum laeve</name>
    <dbReference type="NCBI Taxonomy" id="68775"/>
    <lineage>
        <taxon>Eukaryota</taxon>
        <taxon>Fungi</taxon>
        <taxon>Dikarya</taxon>
        <taxon>Basidiomycota</taxon>
        <taxon>Agaricomycotina</taxon>
        <taxon>Agaricomycetes</taxon>
        <taxon>Agaricomycetidae</taxon>
        <taxon>Agaricales</taxon>
        <taxon>Agaricineae</taxon>
        <taxon>Nidulariaceae</taxon>
        <taxon>Crucibulum</taxon>
    </lineage>
</organism>
<feature type="transmembrane region" description="Helical" evidence="5">
    <location>
        <begin position="56"/>
        <end position="78"/>
    </location>
</feature>
<keyword evidence="1" id="KW-0808">Transferase</keyword>
<evidence type="ECO:0000313" key="7">
    <source>
        <dbReference type="Proteomes" id="UP000308652"/>
    </source>
</evidence>
<reference evidence="6 7" key="1">
    <citation type="journal article" date="2019" name="Nat. Ecol. Evol.">
        <title>Megaphylogeny resolves global patterns of mushroom evolution.</title>
        <authorList>
            <person name="Varga T."/>
            <person name="Krizsan K."/>
            <person name="Foldi C."/>
            <person name="Dima B."/>
            <person name="Sanchez-Garcia M."/>
            <person name="Sanchez-Ramirez S."/>
            <person name="Szollosi G.J."/>
            <person name="Szarkandi J.G."/>
            <person name="Papp V."/>
            <person name="Albert L."/>
            <person name="Andreopoulos W."/>
            <person name="Angelini C."/>
            <person name="Antonin V."/>
            <person name="Barry K.W."/>
            <person name="Bougher N.L."/>
            <person name="Buchanan P."/>
            <person name="Buyck B."/>
            <person name="Bense V."/>
            <person name="Catcheside P."/>
            <person name="Chovatia M."/>
            <person name="Cooper J."/>
            <person name="Damon W."/>
            <person name="Desjardin D."/>
            <person name="Finy P."/>
            <person name="Geml J."/>
            <person name="Haridas S."/>
            <person name="Hughes K."/>
            <person name="Justo A."/>
            <person name="Karasinski D."/>
            <person name="Kautmanova I."/>
            <person name="Kiss B."/>
            <person name="Kocsube S."/>
            <person name="Kotiranta H."/>
            <person name="LaButti K.M."/>
            <person name="Lechner B.E."/>
            <person name="Liimatainen K."/>
            <person name="Lipzen A."/>
            <person name="Lukacs Z."/>
            <person name="Mihaltcheva S."/>
            <person name="Morgado L.N."/>
            <person name="Niskanen T."/>
            <person name="Noordeloos M.E."/>
            <person name="Ohm R.A."/>
            <person name="Ortiz-Santana B."/>
            <person name="Ovrebo C."/>
            <person name="Racz N."/>
            <person name="Riley R."/>
            <person name="Savchenko A."/>
            <person name="Shiryaev A."/>
            <person name="Soop K."/>
            <person name="Spirin V."/>
            <person name="Szebenyi C."/>
            <person name="Tomsovsky M."/>
            <person name="Tulloss R.E."/>
            <person name="Uehling J."/>
            <person name="Grigoriev I.V."/>
            <person name="Vagvolgyi C."/>
            <person name="Papp T."/>
            <person name="Martin F.M."/>
            <person name="Miettinen O."/>
            <person name="Hibbett D.S."/>
            <person name="Nagy L.G."/>
        </authorList>
    </citation>
    <scope>NUCLEOTIDE SEQUENCE [LARGE SCALE GENOMIC DNA]</scope>
    <source>
        <strain evidence="6 7">CBS 166.37</strain>
    </source>
</reference>
<dbReference type="InterPro" id="IPR045130">
    <property type="entry name" value="OFUT2-like"/>
</dbReference>
<dbReference type="EMBL" id="ML213611">
    <property type="protein sequence ID" value="TFK36992.1"/>
    <property type="molecule type" value="Genomic_DNA"/>
</dbReference>
<keyword evidence="5" id="KW-1133">Transmembrane helix</keyword>
<gene>
    <name evidence="6" type="ORF">BDQ12DRAFT_686205</name>
</gene>
<dbReference type="OrthoDB" id="423313at2759"/>
<proteinExistence type="predicted"/>
<feature type="compositionally biased region" description="Low complexity" evidence="4">
    <location>
        <begin position="1"/>
        <end position="19"/>
    </location>
</feature>
<evidence type="ECO:0000256" key="5">
    <source>
        <dbReference type="SAM" id="Phobius"/>
    </source>
</evidence>
<keyword evidence="7" id="KW-1185">Reference proteome</keyword>
<evidence type="ECO:0000256" key="4">
    <source>
        <dbReference type="SAM" id="MobiDB-lite"/>
    </source>
</evidence>
<keyword evidence="5" id="KW-0472">Membrane</keyword>
<evidence type="ECO:0000313" key="6">
    <source>
        <dbReference type="EMBL" id="TFK36992.1"/>
    </source>
</evidence>
<dbReference type="Gene3D" id="3.40.50.11350">
    <property type="match status" value="1"/>
</dbReference>
<sequence length="500" mass="57226">MARQPSYSPSSSSPSASSSFLPAHSDDRQPFIANTDKEYPPSSYTNFTKFRPRRRYIYSIAAALTAASLFALLIFGFWTSNAEEESFNLPEDATLQAEHDDVQEFPQSVVIGEPTEKFRDNLQPNLKYITSWISAGWTNDVMTYANLIYLGLLTERIPVVPMFVPSHIGGSVPPIDFGEVFDVPRLSKAIRLPVVEWHQVKNRSSEALDELGCWNIWQAVQEDEKRPRWSIVPQHLKLDISYTTVPSWVKVIPGYRHDLHAWFWSLAALAFPETRAENLVTPLESPTLKVSLPPDEQMLCYDYLYYVCANQPYEFDFDYSPAWRFVGRHMRWVPKLEQLADTYVRKATGIEDGKPTPPWIAIHVRHGDFKNWCNDVGIPLKECFASLPVIARRVEEVKAELKERKGIDVEHVIMTSDERDPEWWSDVVKMGWFGIDHSKTVEEHGAWYPVLIDAVIQSSGAGFVGTDRSTMSTLARRRVQSWRDGVVRTVKWGKPDSDDH</sequence>
<feature type="compositionally biased region" description="Basic and acidic residues" evidence="4">
    <location>
        <begin position="24"/>
        <end position="38"/>
    </location>
</feature>
<dbReference type="PANTHER" id="PTHR13398:SF0">
    <property type="entry name" value="GDP-FUCOSE PROTEIN O-FUCOSYLTRANSFERASE 2"/>
    <property type="match status" value="1"/>
</dbReference>
<evidence type="ECO:0000256" key="3">
    <source>
        <dbReference type="ARBA" id="ARBA00023277"/>
    </source>
</evidence>
<dbReference type="Proteomes" id="UP000308652">
    <property type="component" value="Unassembled WGS sequence"/>
</dbReference>
<feature type="region of interest" description="Disordered" evidence="4">
    <location>
        <begin position="1"/>
        <end position="38"/>
    </location>
</feature>
<name>A0A5C3LW05_9AGAR</name>
<dbReference type="PANTHER" id="PTHR13398">
    <property type="entry name" value="GDP-FUCOSE PROTEIN O-FUCOSYLTRANSFERASE 2"/>
    <property type="match status" value="1"/>
</dbReference>
<evidence type="ECO:0008006" key="8">
    <source>
        <dbReference type="Google" id="ProtNLM"/>
    </source>
</evidence>
<keyword evidence="3" id="KW-0119">Carbohydrate metabolism</keyword>
<dbReference type="GO" id="GO:0046922">
    <property type="term" value="F:peptide-O-fucosyltransferase activity"/>
    <property type="evidence" value="ECO:0007669"/>
    <property type="project" value="InterPro"/>
</dbReference>
<dbReference type="GO" id="GO:0006004">
    <property type="term" value="P:fucose metabolic process"/>
    <property type="evidence" value="ECO:0007669"/>
    <property type="project" value="UniProtKB-KW"/>
</dbReference>
<keyword evidence="2" id="KW-0294">Fucose metabolism</keyword>
<accession>A0A5C3LW05</accession>
<keyword evidence="5" id="KW-0812">Transmembrane</keyword>
<evidence type="ECO:0000256" key="2">
    <source>
        <dbReference type="ARBA" id="ARBA00023253"/>
    </source>
</evidence>
<dbReference type="STRING" id="68775.A0A5C3LW05"/>